<evidence type="ECO:0000313" key="14">
    <source>
        <dbReference type="EMBL" id="CAH0550921.1"/>
    </source>
</evidence>
<feature type="transmembrane region" description="Helical" evidence="13">
    <location>
        <begin position="593"/>
        <end position="613"/>
    </location>
</feature>
<dbReference type="GO" id="GO:0005789">
    <property type="term" value="C:endoplasmic reticulum membrane"/>
    <property type="evidence" value="ECO:0007669"/>
    <property type="project" value="UniProtKB-SubCell"/>
</dbReference>
<dbReference type="CDD" id="cd16023">
    <property type="entry name" value="GPI_EPT_3"/>
    <property type="match status" value="1"/>
</dbReference>
<feature type="transmembrane region" description="Helical" evidence="13">
    <location>
        <begin position="498"/>
        <end position="519"/>
    </location>
</feature>
<reference evidence="14" key="1">
    <citation type="submission" date="2021-12" db="EMBL/GenBank/DDBJ databases">
        <authorList>
            <person name="King R."/>
        </authorList>
    </citation>
    <scope>NUCLEOTIDE SEQUENCE</scope>
</reference>
<keyword evidence="4" id="KW-0337">GPI-anchor biosynthesis</keyword>
<keyword evidence="7" id="KW-0256">Endoplasmic reticulum</keyword>
<evidence type="ECO:0000256" key="12">
    <source>
        <dbReference type="ARBA" id="ARBA00093602"/>
    </source>
</evidence>
<feature type="transmembrane region" description="Helical" evidence="13">
    <location>
        <begin position="680"/>
        <end position="700"/>
    </location>
</feature>
<evidence type="ECO:0000256" key="8">
    <source>
        <dbReference type="ARBA" id="ARBA00022989"/>
    </source>
</evidence>
<dbReference type="OrthoDB" id="272139at2759"/>
<comment type="similarity">
    <text evidence="3">Belongs to the PIGG/PIGN/PIGO family. PIGO subfamily.</text>
</comment>
<keyword evidence="5" id="KW-0808">Transferase</keyword>
<dbReference type="InterPro" id="IPR037675">
    <property type="entry name" value="PIG-O_N"/>
</dbReference>
<dbReference type="Gene3D" id="3.40.720.10">
    <property type="entry name" value="Alkaline Phosphatase, subunit A"/>
    <property type="match status" value="1"/>
</dbReference>
<evidence type="ECO:0000256" key="6">
    <source>
        <dbReference type="ARBA" id="ARBA00022692"/>
    </source>
</evidence>
<keyword evidence="10" id="KW-0325">Glycoprotein</keyword>
<evidence type="ECO:0000256" key="9">
    <source>
        <dbReference type="ARBA" id="ARBA00023136"/>
    </source>
</evidence>
<feature type="transmembrane region" description="Helical" evidence="13">
    <location>
        <begin position="1035"/>
        <end position="1056"/>
    </location>
</feature>
<dbReference type="Proteomes" id="UP001154078">
    <property type="component" value="Chromosome 2"/>
</dbReference>
<proteinExistence type="inferred from homology"/>
<dbReference type="SUPFAM" id="SSF53649">
    <property type="entry name" value="Alkaline phosphatase-like"/>
    <property type="match status" value="1"/>
</dbReference>
<dbReference type="InterPro" id="IPR002591">
    <property type="entry name" value="Phosphodiest/P_Trfase"/>
</dbReference>
<gene>
    <name evidence="14" type="ORF">MELIAE_LOCUS3629</name>
</gene>
<feature type="transmembrane region" description="Helical" evidence="13">
    <location>
        <begin position="566"/>
        <end position="587"/>
    </location>
</feature>
<evidence type="ECO:0000256" key="2">
    <source>
        <dbReference type="ARBA" id="ARBA00004687"/>
    </source>
</evidence>
<feature type="transmembrane region" description="Helical" evidence="13">
    <location>
        <begin position="634"/>
        <end position="652"/>
    </location>
</feature>
<evidence type="ECO:0000256" key="5">
    <source>
        <dbReference type="ARBA" id="ARBA00022679"/>
    </source>
</evidence>
<evidence type="ECO:0000256" key="10">
    <source>
        <dbReference type="ARBA" id="ARBA00023180"/>
    </source>
</evidence>
<protein>
    <recommendedName>
        <fullName evidence="12">GPI ethanolamine phosphate transferase 3, catalytic subunit</fullName>
    </recommendedName>
    <alternativeName>
        <fullName evidence="11">Phosphatidylinositol-glycan biosynthesis class O protein</fullName>
    </alternativeName>
</protein>
<feature type="transmembrane region" description="Helical" evidence="13">
    <location>
        <begin position="818"/>
        <end position="846"/>
    </location>
</feature>
<dbReference type="GO" id="GO:0051377">
    <property type="term" value="F:mannose-ethanolamine phosphotransferase activity"/>
    <property type="evidence" value="ECO:0007669"/>
    <property type="project" value="InterPro"/>
</dbReference>
<feature type="transmembrane region" description="Helical" evidence="13">
    <location>
        <begin position="751"/>
        <end position="777"/>
    </location>
</feature>
<dbReference type="FunFam" id="3.40.720.10:FF:000041">
    <property type="entry name" value="GPI ethanolamine phosphate transferase 3"/>
    <property type="match status" value="1"/>
</dbReference>
<evidence type="ECO:0000313" key="15">
    <source>
        <dbReference type="Proteomes" id="UP001154078"/>
    </source>
</evidence>
<keyword evidence="8 13" id="KW-1133">Transmembrane helix</keyword>
<feature type="transmembrane region" description="Helical" evidence="13">
    <location>
        <begin position="884"/>
        <end position="901"/>
    </location>
</feature>
<comment type="pathway">
    <text evidence="2">Glycolipid biosynthesis; glycosylphosphatidylinositol-anchor biosynthesis.</text>
</comment>
<evidence type="ECO:0000256" key="1">
    <source>
        <dbReference type="ARBA" id="ARBA00004477"/>
    </source>
</evidence>
<name>A0A9P0AUY8_BRAAE</name>
<dbReference type="PANTHER" id="PTHR23071:SF1">
    <property type="entry name" value="GPI ETHANOLAMINE PHOSPHATE TRANSFERASE 3"/>
    <property type="match status" value="1"/>
</dbReference>
<keyword evidence="9 13" id="KW-0472">Membrane</keyword>
<dbReference type="Pfam" id="PF01663">
    <property type="entry name" value="Phosphodiest"/>
    <property type="match status" value="1"/>
</dbReference>
<dbReference type="InterPro" id="IPR017850">
    <property type="entry name" value="Alkaline_phosphatase_core_sf"/>
</dbReference>
<comment type="subcellular location">
    <subcellularLocation>
        <location evidence="1">Endoplasmic reticulum membrane</location>
        <topology evidence="1">Multi-pass membrane protein</topology>
    </subcellularLocation>
</comment>
<sequence length="1074" mass="122808">MGQQTNYILFFIWLSYLIITSILLFTRGFLLSREVQNNNSTCLSHEDVPCPEGQSYLNNITNGNENQCHYNEKILKIIDEMPNAGGICLPPKARVVLLIVDALRYDFTVYDKKNEKPTFYQNKLPIIHELREKYPTSTRLYKFIADPPTTTMQRLKALTTGSLPTFIDAGSNFATYEINEDNLIDQLNRNNYKTVFMGDDTWEGLYPNRFLRNYPFPSFNVWDLDTVDIGVTENLFPELKKSDWNLLIGHYLGVDHVGHKHGPSHPEMSRKLGEVNEVIERVVKEIDKNTMLFVIGDHGMTVTGDHGGESTDEVTAGMFVYSKETLFKFQKDSDSVKQVDLVPTLSAILGIPTPFQSLGNIILNCLPITNKTNQIEEWKFAMFSMWANVQQVFEYIKVYSEKSDTFKVKNLKSYFEKYSVLNSKLLTINSEVKFTEFSRELSEFIASLRTMCEEVWVQFDSHLMSRGLLFLFLSIFFVYTIVDGIPLENLPHIFKSSFVLFSFGSMCIATIFVCALKYFEIIDELLYNVFFINGVVSQVMLVMLIVQNWEVVSETWHARRKLNKTVNTICRFIMVFNVCGVFSNSYIIEESFVLMFLLVTVILLGTIGIGAPTPVADPKKNKENTLIRWSKIKLFFLALCIAGLVRCTLYFWRCREEQQWCFAMPHEVNNITSKMETSKVQFFITLVCLGLFIFVTKVWLRECGNLNGYAINVIMAKYLPSVLVVCIAGYWGLSKYPQQQKKNTPYIPENFLAWSVYGFAYFGLLTIIFDPLCVYILPRKDGEIYEDNLDTKSNIIPQIFNRMKKAYSEKRSKDGIPIVCGLGTVYSAVYVICGIYVTLIFCLLLGDFVAPSAVIMFLTAGFVLIITSVIRIQQANTIESLFDIPNISILVWVILSQYFFYGTGHQTAFPNINWNSAFVGLRNVPMLNYIPATLVIVNTFCSHMLMGFLLPLVLIAPFNVFVMIPSVVGKKHDLQTASQRGEVLLYERDDVMITSTFTLACKYVMCHGLRVFACMLSATIHCRHLMVWKIFAPKLIFESIGMIVTIASVFLGYLVLIRINKKVDKLVSHLNKIS</sequence>
<evidence type="ECO:0000256" key="7">
    <source>
        <dbReference type="ARBA" id="ARBA00022824"/>
    </source>
</evidence>
<evidence type="ECO:0000256" key="3">
    <source>
        <dbReference type="ARBA" id="ARBA00008695"/>
    </source>
</evidence>
<dbReference type="GO" id="GO:0006506">
    <property type="term" value="P:GPI anchor biosynthetic process"/>
    <property type="evidence" value="ECO:0007669"/>
    <property type="project" value="UniProtKB-KW"/>
</dbReference>
<keyword evidence="6 13" id="KW-0812">Transmembrane</keyword>
<feature type="transmembrane region" description="Helical" evidence="13">
    <location>
        <begin position="525"/>
        <end position="546"/>
    </location>
</feature>
<organism evidence="14 15">
    <name type="scientific">Brassicogethes aeneus</name>
    <name type="common">Rape pollen beetle</name>
    <name type="synonym">Meligethes aeneus</name>
    <dbReference type="NCBI Taxonomy" id="1431903"/>
    <lineage>
        <taxon>Eukaryota</taxon>
        <taxon>Metazoa</taxon>
        <taxon>Ecdysozoa</taxon>
        <taxon>Arthropoda</taxon>
        <taxon>Hexapoda</taxon>
        <taxon>Insecta</taxon>
        <taxon>Pterygota</taxon>
        <taxon>Neoptera</taxon>
        <taxon>Endopterygota</taxon>
        <taxon>Coleoptera</taxon>
        <taxon>Polyphaga</taxon>
        <taxon>Cucujiformia</taxon>
        <taxon>Nitidulidae</taxon>
        <taxon>Meligethinae</taxon>
        <taxon>Brassicogethes</taxon>
    </lineage>
</organism>
<feature type="transmembrane region" description="Helical" evidence="13">
    <location>
        <begin position="948"/>
        <end position="968"/>
    </location>
</feature>
<accession>A0A9P0AUY8</accession>
<feature type="transmembrane region" description="Helical" evidence="13">
    <location>
        <begin position="709"/>
        <end position="731"/>
    </location>
</feature>
<dbReference type="InterPro" id="IPR039524">
    <property type="entry name" value="PIGO/GPI13"/>
</dbReference>
<feature type="transmembrane region" description="Helical" evidence="13">
    <location>
        <begin position="7"/>
        <end position="30"/>
    </location>
</feature>
<keyword evidence="15" id="KW-1185">Reference proteome</keyword>
<feature type="transmembrane region" description="Helical" evidence="13">
    <location>
        <begin position="467"/>
        <end position="486"/>
    </location>
</feature>
<evidence type="ECO:0000256" key="4">
    <source>
        <dbReference type="ARBA" id="ARBA00022502"/>
    </source>
</evidence>
<dbReference type="AlphaFoldDB" id="A0A9P0AUY8"/>
<dbReference type="EMBL" id="OV121133">
    <property type="protein sequence ID" value="CAH0550921.1"/>
    <property type="molecule type" value="Genomic_DNA"/>
</dbReference>
<dbReference type="PANTHER" id="PTHR23071">
    <property type="entry name" value="PHOSPHATIDYLINOSITOL GLYCAN"/>
    <property type="match status" value="1"/>
</dbReference>
<feature type="transmembrane region" description="Helical" evidence="13">
    <location>
        <begin position="852"/>
        <end position="872"/>
    </location>
</feature>
<feature type="transmembrane region" description="Helical" evidence="13">
    <location>
        <begin position="921"/>
        <end position="941"/>
    </location>
</feature>
<evidence type="ECO:0000256" key="11">
    <source>
        <dbReference type="ARBA" id="ARBA00079084"/>
    </source>
</evidence>
<evidence type="ECO:0000256" key="13">
    <source>
        <dbReference type="SAM" id="Phobius"/>
    </source>
</evidence>